<protein>
    <submittedName>
        <fullName evidence="1">DUF3703 domain-containing protein</fullName>
    </submittedName>
</protein>
<organism evidence="1 2">
    <name type="scientific">Leptospira noumeaensis</name>
    <dbReference type="NCBI Taxonomy" id="2484964"/>
    <lineage>
        <taxon>Bacteria</taxon>
        <taxon>Pseudomonadati</taxon>
        <taxon>Spirochaetota</taxon>
        <taxon>Spirochaetia</taxon>
        <taxon>Leptospirales</taxon>
        <taxon>Leptospiraceae</taxon>
        <taxon>Leptospira</taxon>
    </lineage>
</organism>
<name>A0A4R9I7Y1_9LEPT</name>
<dbReference type="AlphaFoldDB" id="A0A4R9I7Y1"/>
<evidence type="ECO:0000313" key="1">
    <source>
        <dbReference type="EMBL" id="TGK82252.1"/>
    </source>
</evidence>
<gene>
    <name evidence="1" type="ORF">EHQ24_13380</name>
</gene>
<sequence length="118" mass="13482">MHPILKKAFQEEMEIAKTLYKDSKYTESFFHLERAHILGQRFVLPHTVNHWWMLKVGIRKKDKREVFGQIIRLAVAGIGSLIGRVPIGNTGGSNIGIMKVLPIEGDLKVLFEKAEKNE</sequence>
<dbReference type="RefSeq" id="WP_135602081.1">
    <property type="nucleotide sequence ID" value="NZ_RQFK01000026.1"/>
</dbReference>
<dbReference type="Proteomes" id="UP000298009">
    <property type="component" value="Unassembled WGS sequence"/>
</dbReference>
<dbReference type="Pfam" id="PF12487">
    <property type="entry name" value="DUF3703"/>
    <property type="match status" value="1"/>
</dbReference>
<evidence type="ECO:0000313" key="2">
    <source>
        <dbReference type="Proteomes" id="UP000298009"/>
    </source>
</evidence>
<keyword evidence="2" id="KW-1185">Reference proteome</keyword>
<comment type="caution">
    <text evidence="1">The sequence shown here is derived from an EMBL/GenBank/DDBJ whole genome shotgun (WGS) entry which is preliminary data.</text>
</comment>
<reference evidence="1" key="1">
    <citation type="journal article" date="2019" name="PLoS Negl. Trop. Dis.">
        <title>Revisiting the worldwide diversity of Leptospira species in the environment.</title>
        <authorList>
            <person name="Vincent A.T."/>
            <person name="Schiettekatte O."/>
            <person name="Bourhy P."/>
            <person name="Veyrier F.J."/>
            <person name="Picardeau M."/>
        </authorList>
    </citation>
    <scope>NUCLEOTIDE SEQUENCE [LARGE SCALE GENOMIC DNA]</scope>
    <source>
        <strain evidence="1">201800287</strain>
    </source>
</reference>
<dbReference type="InterPro" id="IPR022172">
    <property type="entry name" value="DUF3703"/>
</dbReference>
<dbReference type="OrthoDB" id="330101at2"/>
<accession>A0A4R9I7Y1</accession>
<dbReference type="EMBL" id="RQFK01000026">
    <property type="protein sequence ID" value="TGK82252.1"/>
    <property type="molecule type" value="Genomic_DNA"/>
</dbReference>
<proteinExistence type="predicted"/>